<dbReference type="InterPro" id="IPR014853">
    <property type="entry name" value="VWF/SSPO/ZAN-like_Cys-rich_dom"/>
</dbReference>
<dbReference type="STRING" id="8167.A0A484D9V8"/>
<name>A0A484D9V8_PERFV</name>
<keyword evidence="4" id="KW-1185">Reference proteome</keyword>
<dbReference type="Pfam" id="PF00094">
    <property type="entry name" value="VWD"/>
    <property type="match status" value="2"/>
</dbReference>
<keyword evidence="1" id="KW-1015">Disulfide bond</keyword>
<dbReference type="Proteomes" id="UP000295070">
    <property type="component" value="Chromosome 6"/>
</dbReference>
<accession>A0A484D9V8</accession>
<reference evidence="3 4" key="1">
    <citation type="submission" date="2019-01" db="EMBL/GenBank/DDBJ databases">
        <title>A chromosome-scale genome assembly of the yellow perch, Perca flavescens.</title>
        <authorList>
            <person name="Feron R."/>
            <person name="Morvezen R."/>
            <person name="Bestin A."/>
            <person name="Haffray P."/>
            <person name="Klopp C."/>
            <person name="Zahm M."/>
            <person name="Cabau C."/>
            <person name="Roques C."/>
            <person name="Donnadieu C."/>
            <person name="Bouchez O."/>
            <person name="Christie M."/>
            <person name="Larson W."/>
            <person name="Guiguen Y."/>
        </authorList>
    </citation>
    <scope>NUCLEOTIDE SEQUENCE [LARGE SCALE GENOMIC DNA]</scope>
    <source>
        <strain evidence="3">YP-PL-M2</strain>
        <tissue evidence="3">Blood</tissue>
    </source>
</reference>
<evidence type="ECO:0000256" key="1">
    <source>
        <dbReference type="ARBA" id="ARBA00023157"/>
    </source>
</evidence>
<dbReference type="InterPro" id="IPR052749">
    <property type="entry name" value="Alpha-tectorin"/>
</dbReference>
<dbReference type="PANTHER" id="PTHR46160">
    <property type="entry name" value="ALPHA-TECTORIN-RELATED"/>
    <property type="match status" value="1"/>
</dbReference>
<gene>
    <name evidence="3" type="ORF">EPR50_G00066210</name>
</gene>
<dbReference type="AlphaFoldDB" id="A0A484D9V8"/>
<dbReference type="InterPro" id="IPR001846">
    <property type="entry name" value="VWF_type-D"/>
</dbReference>
<dbReference type="Pfam" id="PF12714">
    <property type="entry name" value="TILa"/>
    <property type="match status" value="1"/>
</dbReference>
<dbReference type="InterPro" id="IPR036084">
    <property type="entry name" value="Ser_inhib-like_sf"/>
</dbReference>
<evidence type="ECO:0000259" key="2">
    <source>
        <dbReference type="PROSITE" id="PS51233"/>
    </source>
</evidence>
<proteinExistence type="predicted"/>
<dbReference type="SUPFAM" id="SSF57567">
    <property type="entry name" value="Serine protease inhibitors"/>
    <property type="match status" value="1"/>
</dbReference>
<dbReference type="Pfam" id="PF08742">
    <property type="entry name" value="C8"/>
    <property type="match status" value="1"/>
</dbReference>
<sequence length="414" mass="46076">MGGGHFRSYDGHSFDFNMGSCRYVLSQVCEEDESHPTVIIQQGQLHLRVHGVNISLEMEHLGKVKCVPGVLWYFIRYPLPMGYEGCQCESGYMRSGNGCVKAEQCGCFYLGHYYEIGELSWDEGCSERCNCSATATMRCDPASCPEGETCTLNNTWGCAREDKICENGVNCGVQSQPLQTQCWVLGGAHFYTFDGKVFEFQGNCTYTLIHISNDTSENITFWVGVQKDRNPNESSSLKAHVKVAKDTSITIYRGGKGYALINGEKRLLPVTLQFGLGEAVDAATFGWNWRVSDQEARCTADCGDACPRCSSEQLLEKNVASQWIAMHEYIWSPQNPLYLCLEVNYAKISAAVSLFDLCSTDDTQKVLCLVLEAYAAACQNAQIQIGEWRNSTFCLFPPILLILILSISCFLPTE</sequence>
<organism evidence="3 4">
    <name type="scientific">Perca flavescens</name>
    <name type="common">American yellow perch</name>
    <name type="synonym">Morone flavescens</name>
    <dbReference type="NCBI Taxonomy" id="8167"/>
    <lineage>
        <taxon>Eukaryota</taxon>
        <taxon>Metazoa</taxon>
        <taxon>Chordata</taxon>
        <taxon>Craniata</taxon>
        <taxon>Vertebrata</taxon>
        <taxon>Euteleostomi</taxon>
        <taxon>Actinopterygii</taxon>
        <taxon>Neopterygii</taxon>
        <taxon>Teleostei</taxon>
        <taxon>Neoteleostei</taxon>
        <taxon>Acanthomorphata</taxon>
        <taxon>Eupercaria</taxon>
        <taxon>Perciformes</taxon>
        <taxon>Percoidei</taxon>
        <taxon>Percidae</taxon>
        <taxon>Percinae</taxon>
        <taxon>Perca</taxon>
    </lineage>
</organism>
<dbReference type="InterPro" id="IPR025615">
    <property type="entry name" value="TILa_dom"/>
</dbReference>
<feature type="domain" description="VWFD" evidence="2">
    <location>
        <begin position="180"/>
        <end position="395"/>
    </location>
</feature>
<dbReference type="SMART" id="SM00832">
    <property type="entry name" value="C8"/>
    <property type="match status" value="1"/>
</dbReference>
<dbReference type="PROSITE" id="PS51233">
    <property type="entry name" value="VWFD"/>
    <property type="match status" value="1"/>
</dbReference>
<dbReference type="CDD" id="cd19941">
    <property type="entry name" value="TIL"/>
    <property type="match status" value="1"/>
</dbReference>
<protein>
    <recommendedName>
        <fullName evidence="2">VWFD domain-containing protein</fullName>
    </recommendedName>
</protein>
<dbReference type="PANTHER" id="PTHR46160:SF9">
    <property type="entry name" value="PROTEIN PRY2-RELATED"/>
    <property type="match status" value="1"/>
</dbReference>
<evidence type="ECO:0000313" key="4">
    <source>
        <dbReference type="Proteomes" id="UP000295070"/>
    </source>
</evidence>
<comment type="caution">
    <text evidence="3">The sequence shown here is derived from an EMBL/GenBank/DDBJ whole genome shotgun (WGS) entry which is preliminary data.</text>
</comment>
<evidence type="ECO:0000313" key="3">
    <source>
        <dbReference type="EMBL" id="TDH12002.1"/>
    </source>
</evidence>
<dbReference type="EMBL" id="SCKG01000006">
    <property type="protein sequence ID" value="TDH12002.1"/>
    <property type="molecule type" value="Genomic_DNA"/>
</dbReference>